<dbReference type="KEGG" id="ahe:Arch_0620"/>
<keyword evidence="2" id="KW-1185">Reference proteome</keyword>
<gene>
    <name evidence="1" type="ordered locus">Arch_0620</name>
</gene>
<dbReference type="RefSeq" id="WP_013169853.1">
    <property type="nucleotide sequence ID" value="NC_014218.1"/>
</dbReference>
<dbReference type="PROSITE" id="PS51257">
    <property type="entry name" value="PROKAR_LIPOPROTEIN"/>
    <property type="match status" value="1"/>
</dbReference>
<organism evidence="1 2">
    <name type="scientific">Arcanobacterium haemolyticum (strain ATCC 9345 / DSM 20595 / CCM 5947 / CCUG 17215 / LMG 16163 / NBRC 15585 / NCTC 8452 / 11018)</name>
    <dbReference type="NCBI Taxonomy" id="644284"/>
    <lineage>
        <taxon>Bacteria</taxon>
        <taxon>Bacillati</taxon>
        <taxon>Actinomycetota</taxon>
        <taxon>Actinomycetes</taxon>
        <taxon>Actinomycetales</taxon>
        <taxon>Actinomycetaceae</taxon>
        <taxon>Arcanobacterium</taxon>
    </lineage>
</organism>
<dbReference type="AlphaFoldDB" id="D7BN56"/>
<reference evidence="1 2" key="1">
    <citation type="journal article" date="2010" name="Stand. Genomic Sci.">
        <title>Complete genome sequence of Arcanobacterium haemolyticum type strain (11018).</title>
        <authorList>
            <person name="Yasawong M."/>
            <person name="Teshima H."/>
            <person name="Lapidus A."/>
            <person name="Nolan M."/>
            <person name="Lucas S."/>
            <person name="Glavina Del Rio T."/>
            <person name="Tice H."/>
            <person name="Cheng J."/>
            <person name="Bruce D."/>
            <person name="Detter C."/>
            <person name="Tapia R."/>
            <person name="Han C."/>
            <person name="Goodwin L."/>
            <person name="Pitluck S."/>
            <person name="Liolios K."/>
            <person name="Ivanova N."/>
            <person name="Mavromatis K."/>
            <person name="Mikhailova N."/>
            <person name="Pati A."/>
            <person name="Chen A."/>
            <person name="Palaniappan K."/>
            <person name="Land M."/>
            <person name="Hauser L."/>
            <person name="Chang Y."/>
            <person name="Jeffries C."/>
            <person name="Rohde M."/>
            <person name="Sikorski J."/>
            <person name="Pukall R."/>
            <person name="Goker M."/>
            <person name="Woyke T."/>
            <person name="Bristow J."/>
            <person name="Eisen J."/>
            <person name="Markowitz V."/>
            <person name="Hugenholtz P."/>
            <person name="Kyrpides N."/>
            <person name="Klenk H."/>
        </authorList>
    </citation>
    <scope>NUCLEOTIDE SEQUENCE [LARGE SCALE GENOMIC DNA]</scope>
    <source>
        <strain evidence="2">ATCC 9345 / DSM 20595 / CCUG 17215 / LMG 16163 / NBRC 15585 / NCTC 8452 / 11018</strain>
    </source>
</reference>
<evidence type="ECO:0000313" key="1">
    <source>
        <dbReference type="EMBL" id="ADH92355.1"/>
    </source>
</evidence>
<dbReference type="EMBL" id="CP002045">
    <property type="protein sequence ID" value="ADH92355.1"/>
    <property type="molecule type" value="Genomic_DNA"/>
</dbReference>
<dbReference type="STRING" id="644284.Arch_0620"/>
<accession>D7BN56</accession>
<dbReference type="Proteomes" id="UP000000376">
    <property type="component" value="Chromosome"/>
</dbReference>
<name>D7BN56_ARCHD</name>
<proteinExistence type="predicted"/>
<dbReference type="eggNOG" id="ENOG50336ZB">
    <property type="taxonomic scope" value="Bacteria"/>
</dbReference>
<dbReference type="HOGENOM" id="CLU_881784_0_0_11"/>
<dbReference type="OrthoDB" id="4829066at2"/>
<protein>
    <submittedName>
        <fullName evidence="1">Uncharacterized protein</fullName>
    </submittedName>
</protein>
<evidence type="ECO:0000313" key="2">
    <source>
        <dbReference type="Proteomes" id="UP000000376"/>
    </source>
</evidence>
<sequence length="321" mass="35137">MVEDKSSKLFNRIIGVVAVSVVTAMGGCSSTSLPGGETHVSSPGVNVGIDVDRKASTIIVPSERYMATEKEMEVLTSATSVALAECTRDKDLDIRWTGQSSGILYSRPEDIFIEFGPWVKETTSRYGFTSPYIGHKAKGKSGAVDIVPGAREQSFRAMDANSKYTDAQMEKMWKECGDHPSVKKFNVESVNQDGPWVNELSNTRMVLFDDPRAKAIAGELGACFVKKGLKMSSEAPGYVDGINGFDEPTQESIEAALKAVECQEETDATPRLAQVWADLQAPIIKKYAKELAAQRRVIDERIAEAKKYVHAHPELLEPPSK</sequence>